<proteinExistence type="predicted"/>
<keyword evidence="2" id="KW-1185">Reference proteome</keyword>
<evidence type="ECO:0000313" key="2">
    <source>
        <dbReference type="Proteomes" id="UP000054549"/>
    </source>
</evidence>
<evidence type="ECO:0000313" key="1">
    <source>
        <dbReference type="EMBL" id="KIL62989.1"/>
    </source>
</evidence>
<dbReference type="EMBL" id="KN818264">
    <property type="protein sequence ID" value="KIL62989.1"/>
    <property type="molecule type" value="Genomic_DNA"/>
</dbReference>
<gene>
    <name evidence="1" type="ORF">M378DRAFT_165086</name>
</gene>
<organism evidence="1 2">
    <name type="scientific">Amanita muscaria (strain Koide BX008)</name>
    <dbReference type="NCBI Taxonomy" id="946122"/>
    <lineage>
        <taxon>Eukaryota</taxon>
        <taxon>Fungi</taxon>
        <taxon>Dikarya</taxon>
        <taxon>Basidiomycota</taxon>
        <taxon>Agaricomycotina</taxon>
        <taxon>Agaricomycetes</taxon>
        <taxon>Agaricomycetidae</taxon>
        <taxon>Agaricales</taxon>
        <taxon>Pluteineae</taxon>
        <taxon>Amanitaceae</taxon>
        <taxon>Amanita</taxon>
    </lineage>
</organism>
<dbReference type="InParanoid" id="A0A0C2T8P3"/>
<dbReference type="HOGENOM" id="CLU_3086746_0_0_1"/>
<sequence length="52" mass="5993">MDCFRHPKYGALRPFPDALEEIVGRTVHENSFPELISTFVAFVLYYASQLIC</sequence>
<dbReference type="AlphaFoldDB" id="A0A0C2T8P3"/>
<name>A0A0C2T8P3_AMAMK</name>
<accession>A0A0C2T8P3</accession>
<reference evidence="1 2" key="1">
    <citation type="submission" date="2014-04" db="EMBL/GenBank/DDBJ databases">
        <title>Evolutionary Origins and Diversification of the Mycorrhizal Mutualists.</title>
        <authorList>
            <consortium name="DOE Joint Genome Institute"/>
            <consortium name="Mycorrhizal Genomics Consortium"/>
            <person name="Kohler A."/>
            <person name="Kuo A."/>
            <person name="Nagy L.G."/>
            <person name="Floudas D."/>
            <person name="Copeland A."/>
            <person name="Barry K.W."/>
            <person name="Cichocki N."/>
            <person name="Veneault-Fourrey C."/>
            <person name="LaButti K."/>
            <person name="Lindquist E.A."/>
            <person name="Lipzen A."/>
            <person name="Lundell T."/>
            <person name="Morin E."/>
            <person name="Murat C."/>
            <person name="Riley R."/>
            <person name="Ohm R."/>
            <person name="Sun H."/>
            <person name="Tunlid A."/>
            <person name="Henrissat B."/>
            <person name="Grigoriev I.V."/>
            <person name="Hibbett D.S."/>
            <person name="Martin F."/>
        </authorList>
    </citation>
    <scope>NUCLEOTIDE SEQUENCE [LARGE SCALE GENOMIC DNA]</scope>
    <source>
        <strain evidence="1 2">Koide BX008</strain>
    </source>
</reference>
<dbReference type="Proteomes" id="UP000054549">
    <property type="component" value="Unassembled WGS sequence"/>
</dbReference>
<protein>
    <submittedName>
        <fullName evidence="1">Uncharacterized protein</fullName>
    </submittedName>
</protein>